<gene>
    <name evidence="5" type="ORF">GCM10010191_67840</name>
</gene>
<accession>A0ABN3JW17</accession>
<keyword evidence="6" id="KW-1185">Reference proteome</keyword>
<proteinExistence type="inferred from homology"/>
<feature type="region of interest" description="Disordered" evidence="2">
    <location>
        <begin position="30"/>
        <end position="53"/>
    </location>
</feature>
<dbReference type="PANTHER" id="PTHR33393">
    <property type="entry name" value="POLYGLUTAMINE SYNTHESIS ACCESSORY PROTEIN RV0574C-RELATED"/>
    <property type="match status" value="1"/>
</dbReference>
<comment type="caution">
    <text evidence="5">The sequence shown here is derived from an EMBL/GenBank/DDBJ whole genome shotgun (WGS) entry which is preliminary data.</text>
</comment>
<dbReference type="Gene3D" id="3.60.21.10">
    <property type="match status" value="1"/>
</dbReference>
<dbReference type="RefSeq" id="WP_344594543.1">
    <property type="nucleotide sequence ID" value="NZ_BAAARW010000026.1"/>
</dbReference>
<feature type="domain" description="Capsule synthesis protein CapA" evidence="4">
    <location>
        <begin position="63"/>
        <end position="304"/>
    </location>
</feature>
<dbReference type="Pfam" id="PF09587">
    <property type="entry name" value="PGA_cap"/>
    <property type="match status" value="1"/>
</dbReference>
<organism evidence="5 6">
    <name type="scientific">Actinomadura vinacea</name>
    <dbReference type="NCBI Taxonomy" id="115336"/>
    <lineage>
        <taxon>Bacteria</taxon>
        <taxon>Bacillati</taxon>
        <taxon>Actinomycetota</taxon>
        <taxon>Actinomycetes</taxon>
        <taxon>Streptosporangiales</taxon>
        <taxon>Thermomonosporaceae</taxon>
        <taxon>Actinomadura</taxon>
    </lineage>
</organism>
<keyword evidence="3" id="KW-0732">Signal</keyword>
<evidence type="ECO:0000313" key="6">
    <source>
        <dbReference type="Proteomes" id="UP001501231"/>
    </source>
</evidence>
<feature type="signal peptide" evidence="3">
    <location>
        <begin position="1"/>
        <end position="20"/>
    </location>
</feature>
<dbReference type="Proteomes" id="UP001501231">
    <property type="component" value="Unassembled WGS sequence"/>
</dbReference>
<dbReference type="InterPro" id="IPR019079">
    <property type="entry name" value="Capsule_synth_CapA"/>
</dbReference>
<dbReference type="SMART" id="SM00854">
    <property type="entry name" value="PGA_cap"/>
    <property type="match status" value="1"/>
</dbReference>
<dbReference type="CDD" id="cd07381">
    <property type="entry name" value="MPP_CapA"/>
    <property type="match status" value="1"/>
</dbReference>
<dbReference type="SUPFAM" id="SSF56300">
    <property type="entry name" value="Metallo-dependent phosphatases"/>
    <property type="match status" value="1"/>
</dbReference>
<dbReference type="EMBL" id="BAAARW010000026">
    <property type="protein sequence ID" value="GAA2441991.1"/>
    <property type="molecule type" value="Genomic_DNA"/>
</dbReference>
<reference evidence="5 6" key="1">
    <citation type="journal article" date="2019" name="Int. J. Syst. Evol. Microbiol.">
        <title>The Global Catalogue of Microorganisms (GCM) 10K type strain sequencing project: providing services to taxonomists for standard genome sequencing and annotation.</title>
        <authorList>
            <consortium name="The Broad Institute Genomics Platform"/>
            <consortium name="The Broad Institute Genome Sequencing Center for Infectious Disease"/>
            <person name="Wu L."/>
            <person name="Ma J."/>
        </authorList>
    </citation>
    <scope>NUCLEOTIDE SEQUENCE [LARGE SCALE GENOMIC DNA]</scope>
    <source>
        <strain evidence="5 6">JCM 3325</strain>
    </source>
</reference>
<feature type="chain" id="PRO_5047080903" evidence="3">
    <location>
        <begin position="21"/>
        <end position="368"/>
    </location>
</feature>
<evidence type="ECO:0000256" key="3">
    <source>
        <dbReference type="SAM" id="SignalP"/>
    </source>
</evidence>
<sequence>MRRNIIVATALGGAAFLAVAAAGCGGDSGAPKAQGATGASTPPAIKSGPVAGSGAPAAKQPITLAFGGDVHFEGVLRPRLAAPSTALGPIARTLKAADLAMVNLETAITTGGTKAPGKEFTFRAPPSAFAALKAAGIDVASMANNHGMDYMEAGLRDSLKAIKASGFPTVGIGRDAAEAYKPYRTTVKGNRLAVVGATQVLDDHLIPAWTATDTKGGLASAKDVERMVQAVRDARKGSDVVIVHLHWGQEMATCPLPRQKELAQRLTEAGADVIVGGHAHVPQGGGYMHGTYVHYGLGNFVFYSASGPTANSGVLVLRVQNGKVTADKWKPARISGGLPRLLNGAAAAAESKRWTALRGCSGLSARPS</sequence>
<dbReference type="InterPro" id="IPR052169">
    <property type="entry name" value="CW_Biosynth-Accessory"/>
</dbReference>
<protein>
    <submittedName>
        <fullName evidence="5">CapA family protein</fullName>
    </submittedName>
</protein>
<evidence type="ECO:0000313" key="5">
    <source>
        <dbReference type="EMBL" id="GAA2441991.1"/>
    </source>
</evidence>
<evidence type="ECO:0000259" key="4">
    <source>
        <dbReference type="SMART" id="SM00854"/>
    </source>
</evidence>
<dbReference type="PROSITE" id="PS51257">
    <property type="entry name" value="PROKAR_LIPOPROTEIN"/>
    <property type="match status" value="1"/>
</dbReference>
<evidence type="ECO:0000256" key="1">
    <source>
        <dbReference type="ARBA" id="ARBA00005662"/>
    </source>
</evidence>
<name>A0ABN3JW17_9ACTN</name>
<dbReference type="InterPro" id="IPR029052">
    <property type="entry name" value="Metallo-depent_PP-like"/>
</dbReference>
<dbReference type="PANTHER" id="PTHR33393:SF13">
    <property type="entry name" value="PGA BIOSYNTHESIS PROTEIN CAPA"/>
    <property type="match status" value="1"/>
</dbReference>
<evidence type="ECO:0000256" key="2">
    <source>
        <dbReference type="SAM" id="MobiDB-lite"/>
    </source>
</evidence>
<comment type="similarity">
    <text evidence="1">Belongs to the CapA family.</text>
</comment>